<organism evidence="4 5">
    <name type="scientific">Streptomyces kebangsaanensis</name>
    <dbReference type="NCBI Taxonomy" id="864058"/>
    <lineage>
        <taxon>Bacteria</taxon>
        <taxon>Bacillati</taxon>
        <taxon>Actinomycetota</taxon>
        <taxon>Actinomycetes</taxon>
        <taxon>Kitasatosporales</taxon>
        <taxon>Streptomycetaceae</taxon>
        <taxon>Streptomyces</taxon>
    </lineage>
</organism>
<sequence>MEEQKGHVCPECGAPRGTDNAPSCACGSRASDALRDARTAEAAAAEDFDPLRIRPYVEIEEAERGAEDEENARARPRAEPEGPAPADATMPLRAVPAPTNATMPLRAVSGLPTPLAPQRGGPNASDLSLFESATAGPSVDAGAGAEGSRQARRGGRRRRTTVVLAGSATVVAVVAAAGFTSALLSHDPPERDRATRSVRESVPDASADSSATPSPTASGASSAPSASASESASGSPSADESASPSPSSSASDTASQSPSASASQAGTVPGAAGSEQSEPAQPTTTLRAPAPPDTGPALRPGDRGPEVTELQQRLRQLRFYNGRPDGFYNGRVEKSVRSYQWARGITADEPGVYGPATRASLESETRAS</sequence>
<dbReference type="SUPFAM" id="SSF47090">
    <property type="entry name" value="PGBD-like"/>
    <property type="match status" value="1"/>
</dbReference>
<accession>A0ABW6KLL2</accession>
<feature type="compositionally biased region" description="Basic and acidic residues" evidence="1">
    <location>
        <begin position="187"/>
        <end position="202"/>
    </location>
</feature>
<evidence type="ECO:0000256" key="1">
    <source>
        <dbReference type="SAM" id="MobiDB-lite"/>
    </source>
</evidence>
<dbReference type="Pfam" id="PF01471">
    <property type="entry name" value="PG_binding_1"/>
    <property type="match status" value="1"/>
</dbReference>
<dbReference type="EMBL" id="JBIAFJ010000001">
    <property type="protein sequence ID" value="MFE9168152.1"/>
    <property type="molecule type" value="Genomic_DNA"/>
</dbReference>
<comment type="caution">
    <text evidence="4">The sequence shown here is derived from an EMBL/GenBank/DDBJ whole genome shotgun (WGS) entry which is preliminary data.</text>
</comment>
<dbReference type="Gene3D" id="1.10.101.10">
    <property type="entry name" value="PGBD-like superfamily/PGBD"/>
    <property type="match status" value="1"/>
</dbReference>
<dbReference type="RefSeq" id="WP_388341873.1">
    <property type="nucleotide sequence ID" value="NZ_JBIAFJ010000001.1"/>
</dbReference>
<dbReference type="InterPro" id="IPR002477">
    <property type="entry name" value="Peptidoglycan-bd-like"/>
</dbReference>
<dbReference type="Proteomes" id="UP001601197">
    <property type="component" value="Unassembled WGS sequence"/>
</dbReference>
<reference evidence="4 5" key="1">
    <citation type="submission" date="2024-10" db="EMBL/GenBank/DDBJ databases">
        <title>The Natural Products Discovery Center: Release of the First 8490 Sequenced Strains for Exploring Actinobacteria Biosynthetic Diversity.</title>
        <authorList>
            <person name="Kalkreuter E."/>
            <person name="Kautsar S.A."/>
            <person name="Yang D."/>
            <person name="Bader C.D."/>
            <person name="Teijaro C.N."/>
            <person name="Fluegel L."/>
            <person name="Davis C.M."/>
            <person name="Simpson J.R."/>
            <person name="Lauterbach L."/>
            <person name="Steele A.D."/>
            <person name="Gui C."/>
            <person name="Meng S."/>
            <person name="Li G."/>
            <person name="Viehrig K."/>
            <person name="Ye F."/>
            <person name="Su P."/>
            <person name="Kiefer A.F."/>
            <person name="Nichols A."/>
            <person name="Cepeda A.J."/>
            <person name="Yan W."/>
            <person name="Fan B."/>
            <person name="Jiang Y."/>
            <person name="Adhikari A."/>
            <person name="Zheng C.-J."/>
            <person name="Schuster L."/>
            <person name="Cowan T.M."/>
            <person name="Smanski M.J."/>
            <person name="Chevrette M.G."/>
            <person name="De Carvalho L.P.S."/>
            <person name="Shen B."/>
        </authorList>
    </citation>
    <scope>NUCLEOTIDE SEQUENCE [LARGE SCALE GENOMIC DNA]</scope>
    <source>
        <strain evidence="4 5">NPDC007147</strain>
    </source>
</reference>
<feature type="region of interest" description="Disordered" evidence="1">
    <location>
        <begin position="59"/>
        <end position="91"/>
    </location>
</feature>
<name>A0ABW6KLL2_9ACTN</name>
<keyword evidence="2" id="KW-1133">Transmembrane helix</keyword>
<feature type="region of interest" description="Disordered" evidence="1">
    <location>
        <begin position="1"/>
        <end position="26"/>
    </location>
</feature>
<keyword evidence="5" id="KW-1185">Reference proteome</keyword>
<dbReference type="InterPro" id="IPR036365">
    <property type="entry name" value="PGBD-like_sf"/>
</dbReference>
<feature type="region of interest" description="Disordered" evidence="1">
    <location>
        <begin position="347"/>
        <end position="368"/>
    </location>
</feature>
<evidence type="ECO:0000313" key="4">
    <source>
        <dbReference type="EMBL" id="MFE9168152.1"/>
    </source>
</evidence>
<evidence type="ECO:0000313" key="5">
    <source>
        <dbReference type="Proteomes" id="UP001601197"/>
    </source>
</evidence>
<protein>
    <submittedName>
        <fullName evidence="4">Peptidoglycan-binding protein</fullName>
    </submittedName>
</protein>
<keyword evidence="2" id="KW-0472">Membrane</keyword>
<feature type="domain" description="Peptidoglycan binding-like" evidence="3">
    <location>
        <begin position="303"/>
        <end position="361"/>
    </location>
</feature>
<feature type="compositionally biased region" description="Low complexity" evidence="1">
    <location>
        <begin position="203"/>
        <end position="265"/>
    </location>
</feature>
<feature type="region of interest" description="Disordered" evidence="1">
    <location>
        <begin position="179"/>
        <end position="309"/>
    </location>
</feature>
<gene>
    <name evidence="4" type="ORF">ACFYNZ_01265</name>
</gene>
<feature type="compositionally biased region" description="Polar residues" evidence="1">
    <location>
        <begin position="274"/>
        <end position="286"/>
    </location>
</feature>
<feature type="transmembrane region" description="Helical" evidence="2">
    <location>
        <begin position="162"/>
        <end position="184"/>
    </location>
</feature>
<feature type="compositionally biased region" description="Basic and acidic residues" evidence="1">
    <location>
        <begin position="59"/>
        <end position="80"/>
    </location>
</feature>
<proteinExistence type="predicted"/>
<evidence type="ECO:0000256" key="2">
    <source>
        <dbReference type="SAM" id="Phobius"/>
    </source>
</evidence>
<feature type="region of interest" description="Disordered" evidence="1">
    <location>
        <begin position="104"/>
        <end position="160"/>
    </location>
</feature>
<dbReference type="InterPro" id="IPR036366">
    <property type="entry name" value="PGBDSf"/>
</dbReference>
<feature type="compositionally biased region" description="Basic residues" evidence="1">
    <location>
        <begin position="150"/>
        <end position="160"/>
    </location>
</feature>
<keyword evidence="2" id="KW-0812">Transmembrane</keyword>
<evidence type="ECO:0000259" key="3">
    <source>
        <dbReference type="Pfam" id="PF01471"/>
    </source>
</evidence>